<gene>
    <name evidence="11" type="ORF">EDD54_0614</name>
</gene>
<sequence length="245" mass="26446">MNEDRIPATEGSARVTRRFLIAALPLSLGACVSAGPAGMPIASALYDPRRDPSYVAMYGPVPDERFPLPAVDLTKIKAPYLRQLVDYDTTEVAGTLIVDPGEKFLYLVNGDGTAMRYGVGVGREGFGWSGRATIQRKAEWPSWHPPVEMQARDPKAREWAGGMPGGLENPLGARALYLYQGGRDTLYRIHGTSQPWTIGTNVSSGCIRMINQDVVDLYRRVPAGTEVVVMSASEPGPLASLGGIV</sequence>
<evidence type="ECO:0000256" key="4">
    <source>
        <dbReference type="ARBA" id="ARBA00022679"/>
    </source>
</evidence>
<dbReference type="EMBL" id="SNXY01000006">
    <property type="protein sequence ID" value="TDP86733.1"/>
    <property type="molecule type" value="Genomic_DNA"/>
</dbReference>
<evidence type="ECO:0000259" key="10">
    <source>
        <dbReference type="PROSITE" id="PS52029"/>
    </source>
</evidence>
<feature type="active site" description="Proton donor/acceptor" evidence="9">
    <location>
        <position position="190"/>
    </location>
</feature>
<evidence type="ECO:0000256" key="6">
    <source>
        <dbReference type="ARBA" id="ARBA00022960"/>
    </source>
</evidence>
<dbReference type="UniPathway" id="UPA00219"/>
<dbReference type="PROSITE" id="PS52029">
    <property type="entry name" value="LD_TPASE"/>
    <property type="match status" value="1"/>
</dbReference>
<dbReference type="PANTHER" id="PTHR30582:SF24">
    <property type="entry name" value="L,D-TRANSPEPTIDASE ERFK_SRFK-RELATED"/>
    <property type="match status" value="1"/>
</dbReference>
<evidence type="ECO:0000256" key="5">
    <source>
        <dbReference type="ARBA" id="ARBA00022801"/>
    </source>
</evidence>
<organism evidence="11 12">
    <name type="scientific">Oharaeibacter diazotrophicus</name>
    <dbReference type="NCBI Taxonomy" id="1920512"/>
    <lineage>
        <taxon>Bacteria</taxon>
        <taxon>Pseudomonadati</taxon>
        <taxon>Pseudomonadota</taxon>
        <taxon>Alphaproteobacteria</taxon>
        <taxon>Hyphomicrobiales</taxon>
        <taxon>Pleomorphomonadaceae</taxon>
        <taxon>Oharaeibacter</taxon>
    </lineage>
</organism>
<name>A0A4R6RJM6_9HYPH</name>
<evidence type="ECO:0000256" key="8">
    <source>
        <dbReference type="ARBA" id="ARBA00023316"/>
    </source>
</evidence>
<keyword evidence="12" id="KW-1185">Reference proteome</keyword>
<dbReference type="InterPro" id="IPR006311">
    <property type="entry name" value="TAT_signal"/>
</dbReference>
<dbReference type="InterPro" id="IPR038063">
    <property type="entry name" value="Transpep_catalytic_dom"/>
</dbReference>
<accession>A0A4R6RJM6</accession>
<dbReference type="SUPFAM" id="SSF141523">
    <property type="entry name" value="L,D-transpeptidase catalytic domain-like"/>
    <property type="match status" value="1"/>
</dbReference>
<dbReference type="GO" id="GO:0005576">
    <property type="term" value="C:extracellular region"/>
    <property type="evidence" value="ECO:0007669"/>
    <property type="project" value="TreeGrafter"/>
</dbReference>
<dbReference type="InterPro" id="IPR050979">
    <property type="entry name" value="LD-transpeptidase"/>
</dbReference>
<feature type="active site" description="Nucleophile" evidence="9">
    <location>
        <position position="206"/>
    </location>
</feature>
<dbReference type="PANTHER" id="PTHR30582">
    <property type="entry name" value="L,D-TRANSPEPTIDASE"/>
    <property type="match status" value="1"/>
</dbReference>
<comment type="caution">
    <text evidence="11">The sequence shown here is derived from an EMBL/GenBank/DDBJ whole genome shotgun (WGS) entry which is preliminary data.</text>
</comment>
<dbReference type="FunFam" id="2.40.440.10:FF:000002">
    <property type="entry name" value="L,D-transpeptidase ErfK/SrfK"/>
    <property type="match status" value="1"/>
</dbReference>
<dbReference type="GO" id="GO:0008360">
    <property type="term" value="P:regulation of cell shape"/>
    <property type="evidence" value="ECO:0007669"/>
    <property type="project" value="UniProtKB-UniRule"/>
</dbReference>
<dbReference type="Gene3D" id="2.40.440.10">
    <property type="entry name" value="L,D-transpeptidase catalytic domain-like"/>
    <property type="match status" value="1"/>
</dbReference>
<keyword evidence="4" id="KW-0808">Transferase</keyword>
<proteinExistence type="inferred from homology"/>
<dbReference type="PROSITE" id="PS51318">
    <property type="entry name" value="TAT"/>
    <property type="match status" value="1"/>
</dbReference>
<dbReference type="AlphaFoldDB" id="A0A4R6RJM6"/>
<evidence type="ECO:0000313" key="12">
    <source>
        <dbReference type="Proteomes" id="UP000294547"/>
    </source>
</evidence>
<dbReference type="GO" id="GO:0071555">
    <property type="term" value="P:cell wall organization"/>
    <property type="evidence" value="ECO:0007669"/>
    <property type="project" value="UniProtKB-UniRule"/>
</dbReference>
<comment type="similarity">
    <text evidence="2">Belongs to the YkuD family.</text>
</comment>
<protein>
    <submittedName>
        <fullName evidence="11">Lipoprotein-anchoring transpeptidase ErfK/SrfK</fullName>
    </submittedName>
</protein>
<dbReference type="OrthoDB" id="8478453at2"/>
<comment type="pathway">
    <text evidence="1 9">Cell wall biogenesis; peptidoglycan biosynthesis.</text>
</comment>
<dbReference type="RefSeq" id="WP_126536689.1">
    <property type="nucleotide sequence ID" value="NZ_BSPM01000008.1"/>
</dbReference>
<dbReference type="InterPro" id="IPR005490">
    <property type="entry name" value="LD_TPept_cat_dom"/>
</dbReference>
<dbReference type="Pfam" id="PF03734">
    <property type="entry name" value="YkuD"/>
    <property type="match status" value="1"/>
</dbReference>
<dbReference type="PROSITE" id="PS51257">
    <property type="entry name" value="PROKAR_LIPOPROTEIN"/>
    <property type="match status" value="1"/>
</dbReference>
<dbReference type="GO" id="GO:0071972">
    <property type="term" value="F:peptidoglycan L,D-transpeptidase activity"/>
    <property type="evidence" value="ECO:0007669"/>
    <property type="project" value="TreeGrafter"/>
</dbReference>
<evidence type="ECO:0000256" key="2">
    <source>
        <dbReference type="ARBA" id="ARBA00005992"/>
    </source>
</evidence>
<evidence type="ECO:0000256" key="1">
    <source>
        <dbReference type="ARBA" id="ARBA00004752"/>
    </source>
</evidence>
<dbReference type="GO" id="GO:0016757">
    <property type="term" value="F:glycosyltransferase activity"/>
    <property type="evidence" value="ECO:0007669"/>
    <property type="project" value="UniProtKB-KW"/>
</dbReference>
<evidence type="ECO:0000256" key="3">
    <source>
        <dbReference type="ARBA" id="ARBA00022676"/>
    </source>
</evidence>
<dbReference type="GO" id="GO:0018104">
    <property type="term" value="P:peptidoglycan-protein cross-linking"/>
    <property type="evidence" value="ECO:0007669"/>
    <property type="project" value="TreeGrafter"/>
</dbReference>
<keyword evidence="6 9" id="KW-0133">Cell shape</keyword>
<evidence type="ECO:0000256" key="9">
    <source>
        <dbReference type="PROSITE-ProRule" id="PRU01373"/>
    </source>
</evidence>
<evidence type="ECO:0000313" key="11">
    <source>
        <dbReference type="EMBL" id="TDP86733.1"/>
    </source>
</evidence>
<keyword evidence="5" id="KW-0378">Hydrolase</keyword>
<dbReference type="Proteomes" id="UP000294547">
    <property type="component" value="Unassembled WGS sequence"/>
</dbReference>
<keyword evidence="8 9" id="KW-0961">Cell wall biogenesis/degradation</keyword>
<feature type="domain" description="L,D-TPase catalytic" evidence="10">
    <location>
        <begin position="94"/>
        <end position="230"/>
    </location>
</feature>
<evidence type="ECO:0000256" key="7">
    <source>
        <dbReference type="ARBA" id="ARBA00022984"/>
    </source>
</evidence>
<reference evidence="11 12" key="1">
    <citation type="submission" date="2019-03" db="EMBL/GenBank/DDBJ databases">
        <title>Genomic Encyclopedia of Type Strains, Phase IV (KMG-IV): sequencing the most valuable type-strain genomes for metagenomic binning, comparative biology and taxonomic classification.</title>
        <authorList>
            <person name="Goeker M."/>
        </authorList>
    </citation>
    <scope>NUCLEOTIDE SEQUENCE [LARGE SCALE GENOMIC DNA]</scope>
    <source>
        <strain evidence="11 12">DSM 102969</strain>
    </source>
</reference>
<keyword evidence="11" id="KW-0449">Lipoprotein</keyword>
<dbReference type="CDD" id="cd16913">
    <property type="entry name" value="YkuD_like"/>
    <property type="match status" value="1"/>
</dbReference>
<keyword evidence="3" id="KW-0328">Glycosyltransferase</keyword>
<keyword evidence="7 9" id="KW-0573">Peptidoglycan synthesis</keyword>